<evidence type="ECO:0000313" key="2">
    <source>
        <dbReference type="WBParaSite" id="Hba_01230"/>
    </source>
</evidence>
<reference evidence="2" key="1">
    <citation type="submission" date="2016-11" db="UniProtKB">
        <authorList>
            <consortium name="WormBaseParasite"/>
        </authorList>
    </citation>
    <scope>IDENTIFICATION</scope>
</reference>
<keyword evidence="1" id="KW-1185">Reference proteome</keyword>
<dbReference type="WBParaSite" id="Hba_01230">
    <property type="protein sequence ID" value="Hba_01230"/>
    <property type="gene ID" value="Hba_01230"/>
</dbReference>
<dbReference type="AlphaFoldDB" id="A0A1I7W991"/>
<evidence type="ECO:0000313" key="1">
    <source>
        <dbReference type="Proteomes" id="UP000095283"/>
    </source>
</evidence>
<organism evidence="1 2">
    <name type="scientific">Heterorhabditis bacteriophora</name>
    <name type="common">Entomopathogenic nematode worm</name>
    <dbReference type="NCBI Taxonomy" id="37862"/>
    <lineage>
        <taxon>Eukaryota</taxon>
        <taxon>Metazoa</taxon>
        <taxon>Ecdysozoa</taxon>
        <taxon>Nematoda</taxon>
        <taxon>Chromadorea</taxon>
        <taxon>Rhabditida</taxon>
        <taxon>Rhabditina</taxon>
        <taxon>Rhabditomorpha</taxon>
        <taxon>Strongyloidea</taxon>
        <taxon>Heterorhabditidae</taxon>
        <taxon>Heterorhabditis</taxon>
    </lineage>
</organism>
<proteinExistence type="predicted"/>
<dbReference type="Proteomes" id="UP000095283">
    <property type="component" value="Unplaced"/>
</dbReference>
<name>A0A1I7W991_HETBA</name>
<sequence>MVWGAFSGMGLSRMSNDFQVLASLSNKVMPQSTLRPSLIEMVVVLIISYLLRTWIQLPPCTNLVTYHHRRTCNKYLTFLRILYKIVSILKNN</sequence>
<protein>
    <submittedName>
        <fullName evidence="2">Secreted protein</fullName>
    </submittedName>
</protein>
<accession>A0A1I7W991</accession>